<protein>
    <recommendedName>
        <fullName evidence="2">hydroxymethylpyrimidine kinase</fullName>
        <ecNumber evidence="2">2.7.1.49</ecNumber>
    </recommendedName>
</protein>
<dbReference type="EC" id="2.7.1.49" evidence="2"/>
<evidence type="ECO:0000256" key="2">
    <source>
        <dbReference type="ARBA" id="ARBA00012135"/>
    </source>
</evidence>
<evidence type="ECO:0000256" key="3">
    <source>
        <dbReference type="ARBA" id="ARBA00022679"/>
    </source>
</evidence>
<dbReference type="PANTHER" id="PTHR20858">
    <property type="entry name" value="PHOSPHOMETHYLPYRIMIDINE KINASE"/>
    <property type="match status" value="1"/>
</dbReference>
<keyword evidence="9" id="KW-1185">Reference proteome</keyword>
<comment type="caution">
    <text evidence="8">The sequence shown here is derived from an EMBL/GenBank/DDBJ whole genome shotgun (WGS) entry which is preliminary data.</text>
</comment>
<keyword evidence="6" id="KW-0067">ATP-binding</keyword>
<dbReference type="GO" id="GO:0005524">
    <property type="term" value="F:ATP binding"/>
    <property type="evidence" value="ECO:0007669"/>
    <property type="project" value="UniProtKB-KW"/>
</dbReference>
<dbReference type="GO" id="GO:0008972">
    <property type="term" value="F:phosphomethylpyrimidine kinase activity"/>
    <property type="evidence" value="ECO:0007669"/>
    <property type="project" value="InterPro"/>
</dbReference>
<dbReference type="AlphaFoldDB" id="A0A2S7U5D8"/>
<evidence type="ECO:0000313" key="9">
    <source>
        <dbReference type="Proteomes" id="UP000239907"/>
    </source>
</evidence>
<dbReference type="EMBL" id="MQWA01000001">
    <property type="protein sequence ID" value="PQJ29393.1"/>
    <property type="molecule type" value="Genomic_DNA"/>
</dbReference>
<evidence type="ECO:0000256" key="5">
    <source>
        <dbReference type="ARBA" id="ARBA00022777"/>
    </source>
</evidence>
<dbReference type="Proteomes" id="UP000239907">
    <property type="component" value="Unassembled WGS sequence"/>
</dbReference>
<accession>A0A2S7U5D8</accession>
<feature type="domain" description="Pyridoxamine kinase/Phosphomethylpyrimidine kinase" evidence="7">
    <location>
        <begin position="14"/>
        <end position="252"/>
    </location>
</feature>
<dbReference type="GO" id="GO:0005829">
    <property type="term" value="C:cytosol"/>
    <property type="evidence" value="ECO:0007669"/>
    <property type="project" value="TreeGrafter"/>
</dbReference>
<dbReference type="FunFam" id="3.40.1190.20:FF:000003">
    <property type="entry name" value="Phosphomethylpyrimidine kinase ThiD"/>
    <property type="match status" value="1"/>
</dbReference>
<comment type="pathway">
    <text evidence="1">Cofactor biosynthesis; thiamine diphosphate biosynthesis.</text>
</comment>
<dbReference type="InterPro" id="IPR029056">
    <property type="entry name" value="Ribokinase-like"/>
</dbReference>
<dbReference type="OrthoDB" id="9810880at2"/>
<evidence type="ECO:0000259" key="7">
    <source>
        <dbReference type="Pfam" id="PF08543"/>
    </source>
</evidence>
<evidence type="ECO:0000256" key="6">
    <source>
        <dbReference type="ARBA" id="ARBA00022840"/>
    </source>
</evidence>
<dbReference type="NCBIfam" id="TIGR00097">
    <property type="entry name" value="HMP-P_kinase"/>
    <property type="match status" value="1"/>
</dbReference>
<dbReference type="Gene3D" id="3.40.1190.20">
    <property type="match status" value="1"/>
</dbReference>
<gene>
    <name evidence="8" type="ORF">BSZ32_13460</name>
</gene>
<organism evidence="8 9">
    <name type="scientific">Rubritalea profundi</name>
    <dbReference type="NCBI Taxonomy" id="1658618"/>
    <lineage>
        <taxon>Bacteria</taxon>
        <taxon>Pseudomonadati</taxon>
        <taxon>Verrucomicrobiota</taxon>
        <taxon>Verrucomicrobiia</taxon>
        <taxon>Verrucomicrobiales</taxon>
        <taxon>Rubritaleaceae</taxon>
        <taxon>Rubritalea</taxon>
    </lineage>
</organism>
<keyword evidence="4" id="KW-0547">Nucleotide-binding</keyword>
<name>A0A2S7U5D8_9BACT</name>
<evidence type="ECO:0000313" key="8">
    <source>
        <dbReference type="EMBL" id="PQJ29393.1"/>
    </source>
</evidence>
<keyword evidence="3" id="KW-0808">Transferase</keyword>
<dbReference type="InterPro" id="IPR013749">
    <property type="entry name" value="PM/HMP-P_kinase-1"/>
</dbReference>
<dbReference type="InterPro" id="IPR004399">
    <property type="entry name" value="HMP/HMP-P_kinase_dom"/>
</dbReference>
<evidence type="ECO:0000256" key="4">
    <source>
        <dbReference type="ARBA" id="ARBA00022741"/>
    </source>
</evidence>
<dbReference type="RefSeq" id="WP_105043896.1">
    <property type="nucleotide sequence ID" value="NZ_MQWA01000001.1"/>
</dbReference>
<evidence type="ECO:0000256" key="1">
    <source>
        <dbReference type="ARBA" id="ARBA00004948"/>
    </source>
</evidence>
<dbReference type="SUPFAM" id="SSF53613">
    <property type="entry name" value="Ribokinase-like"/>
    <property type="match status" value="1"/>
</dbReference>
<dbReference type="GO" id="GO:0009228">
    <property type="term" value="P:thiamine biosynthetic process"/>
    <property type="evidence" value="ECO:0007669"/>
    <property type="project" value="InterPro"/>
</dbReference>
<dbReference type="PANTHER" id="PTHR20858:SF17">
    <property type="entry name" value="HYDROXYMETHYLPYRIMIDINE_PHOSPHOMETHYLPYRIMIDINE KINASE THI20-RELATED"/>
    <property type="match status" value="1"/>
</dbReference>
<dbReference type="GO" id="GO:0008902">
    <property type="term" value="F:hydroxymethylpyrimidine kinase activity"/>
    <property type="evidence" value="ECO:0007669"/>
    <property type="project" value="UniProtKB-EC"/>
</dbReference>
<reference evidence="8 9" key="1">
    <citation type="submission" date="2016-12" db="EMBL/GenBank/DDBJ databases">
        <title>Study of bacterial adaptation to deep sea.</title>
        <authorList>
            <person name="Song J."/>
            <person name="Yoshizawa S."/>
            <person name="Kogure K."/>
        </authorList>
    </citation>
    <scope>NUCLEOTIDE SEQUENCE [LARGE SCALE GENOMIC DNA]</scope>
    <source>
        <strain evidence="8 9">SAORIC-165</strain>
    </source>
</reference>
<dbReference type="CDD" id="cd01169">
    <property type="entry name" value="HMPP_kinase"/>
    <property type="match status" value="1"/>
</dbReference>
<keyword evidence="5 8" id="KW-0418">Kinase</keyword>
<proteinExistence type="predicted"/>
<dbReference type="Pfam" id="PF08543">
    <property type="entry name" value="Phos_pyr_kin"/>
    <property type="match status" value="1"/>
</dbReference>
<sequence>MYKPQVVLSIAGSDCSSGAGIQADLKAFSYYGTHGLTAITCVVAETPNQVVSIHPIPPAILQDQIRILLETYQIKAIKTGMLYSKLHIVAITELLQQQPIPIIVDPVMVASSGAHLLKDDAVEAYISRLLPIAQLVTPNLAEASVILNQEITQVDQLEAAAQEISSIYNISCLVKGGHLPAENNRVDVLWHEGKAYRYSAPTVDIESTHGTGCTLSAAITANIARGLSIPDAVQVAKDWVHSAISQSFSFKSADDVPVQALNQLRPGALKLDL</sequence>